<evidence type="ECO:0000256" key="6">
    <source>
        <dbReference type="ARBA" id="ARBA00023157"/>
    </source>
</evidence>
<proteinExistence type="inferred from homology"/>
<organism evidence="7 8">
    <name type="scientific">Citrullus colocynthis</name>
    <name type="common">colocynth</name>
    <dbReference type="NCBI Taxonomy" id="252529"/>
    <lineage>
        <taxon>Eukaryota</taxon>
        <taxon>Viridiplantae</taxon>
        <taxon>Streptophyta</taxon>
        <taxon>Embryophyta</taxon>
        <taxon>Tracheophyta</taxon>
        <taxon>Spermatophyta</taxon>
        <taxon>Magnoliopsida</taxon>
        <taxon>eudicotyledons</taxon>
        <taxon>Gunneridae</taxon>
        <taxon>Pentapetalae</taxon>
        <taxon>rosids</taxon>
        <taxon>fabids</taxon>
        <taxon>Cucurbitales</taxon>
        <taxon>Cucurbitaceae</taxon>
        <taxon>Benincaseae</taxon>
        <taxon>Citrullus</taxon>
    </lineage>
</organism>
<dbReference type="PANTHER" id="PTHR33136:SF13">
    <property type="entry name" value="OS10G0328900 PROTEIN"/>
    <property type="match status" value="1"/>
</dbReference>
<evidence type="ECO:0000256" key="5">
    <source>
        <dbReference type="ARBA" id="ARBA00022729"/>
    </source>
</evidence>
<dbReference type="Proteomes" id="UP001642487">
    <property type="component" value="Chromosome 5"/>
</dbReference>
<dbReference type="InterPro" id="IPR008801">
    <property type="entry name" value="RALF"/>
</dbReference>
<dbReference type="EMBL" id="OZ021739">
    <property type="protein sequence ID" value="CAK9322237.1"/>
    <property type="molecule type" value="Genomic_DNA"/>
</dbReference>
<evidence type="ECO:0000256" key="3">
    <source>
        <dbReference type="ARBA" id="ARBA00022525"/>
    </source>
</evidence>
<comment type="subcellular location">
    <subcellularLocation>
        <location evidence="1">Secreted</location>
    </subcellularLocation>
</comment>
<name>A0ABP0YUW7_9ROSI</name>
<sequence>MKLKATMGNSSSPPTLCTLIFTIAFFVSSSSITVTAMSSDHSLSWLSTETRCHGRSISECMMNIEFEMDSEINRRILATSSYISYKSLRANNIPCSRRGASYYNCQPGAEANPYQRGCTAITRCRS</sequence>
<evidence type="ECO:0000313" key="8">
    <source>
        <dbReference type="Proteomes" id="UP001642487"/>
    </source>
</evidence>
<dbReference type="PANTHER" id="PTHR33136">
    <property type="entry name" value="RAPID ALKALINIZATION FACTOR-LIKE"/>
    <property type="match status" value="1"/>
</dbReference>
<evidence type="ECO:0000256" key="1">
    <source>
        <dbReference type="ARBA" id="ARBA00004613"/>
    </source>
</evidence>
<comment type="similarity">
    <text evidence="2">Belongs to the plant rapid alkalinization factor (RALF) family.</text>
</comment>
<evidence type="ECO:0000256" key="2">
    <source>
        <dbReference type="ARBA" id="ARBA00009178"/>
    </source>
</evidence>
<protein>
    <submittedName>
        <fullName evidence="7">Uncharacterized protein</fullName>
    </submittedName>
</protein>
<keyword evidence="4" id="KW-0372">Hormone</keyword>
<keyword evidence="5" id="KW-0732">Signal</keyword>
<keyword evidence="3" id="KW-0964">Secreted</keyword>
<keyword evidence="8" id="KW-1185">Reference proteome</keyword>
<evidence type="ECO:0000256" key="4">
    <source>
        <dbReference type="ARBA" id="ARBA00022702"/>
    </source>
</evidence>
<keyword evidence="6" id="KW-1015">Disulfide bond</keyword>
<reference evidence="7 8" key="1">
    <citation type="submission" date="2024-03" db="EMBL/GenBank/DDBJ databases">
        <authorList>
            <person name="Gkanogiannis A."/>
            <person name="Becerra Lopez-Lavalle L."/>
        </authorList>
    </citation>
    <scope>NUCLEOTIDE SEQUENCE [LARGE SCALE GENOMIC DNA]</scope>
</reference>
<gene>
    <name evidence="7" type="ORF">CITCOLO1_LOCUS14374</name>
</gene>
<accession>A0ABP0YUW7</accession>
<evidence type="ECO:0000313" key="7">
    <source>
        <dbReference type="EMBL" id="CAK9322237.1"/>
    </source>
</evidence>
<dbReference type="Pfam" id="PF05498">
    <property type="entry name" value="RALF"/>
    <property type="match status" value="1"/>
</dbReference>